<proteinExistence type="predicted"/>
<keyword evidence="3" id="KW-1185">Reference proteome</keyword>
<organism evidence="2 3">
    <name type="scientific">Portunus trituberculatus</name>
    <name type="common">Swimming crab</name>
    <name type="synonym">Neptunus trituberculatus</name>
    <dbReference type="NCBI Taxonomy" id="210409"/>
    <lineage>
        <taxon>Eukaryota</taxon>
        <taxon>Metazoa</taxon>
        <taxon>Ecdysozoa</taxon>
        <taxon>Arthropoda</taxon>
        <taxon>Crustacea</taxon>
        <taxon>Multicrustacea</taxon>
        <taxon>Malacostraca</taxon>
        <taxon>Eumalacostraca</taxon>
        <taxon>Eucarida</taxon>
        <taxon>Decapoda</taxon>
        <taxon>Pleocyemata</taxon>
        <taxon>Brachyura</taxon>
        <taxon>Eubrachyura</taxon>
        <taxon>Portunoidea</taxon>
        <taxon>Portunidae</taxon>
        <taxon>Portuninae</taxon>
        <taxon>Portunus</taxon>
    </lineage>
</organism>
<feature type="region of interest" description="Disordered" evidence="1">
    <location>
        <begin position="61"/>
        <end position="85"/>
    </location>
</feature>
<protein>
    <submittedName>
        <fullName evidence="2">Uncharacterized protein</fullName>
    </submittedName>
</protein>
<dbReference type="EMBL" id="VSRR010041063">
    <property type="protein sequence ID" value="MPC75408.1"/>
    <property type="molecule type" value="Genomic_DNA"/>
</dbReference>
<evidence type="ECO:0000313" key="3">
    <source>
        <dbReference type="Proteomes" id="UP000324222"/>
    </source>
</evidence>
<name>A0A5B7I3A6_PORTR</name>
<reference evidence="2 3" key="1">
    <citation type="submission" date="2019-05" db="EMBL/GenBank/DDBJ databases">
        <title>Another draft genome of Portunus trituberculatus and its Hox gene families provides insights of decapod evolution.</title>
        <authorList>
            <person name="Jeong J.-H."/>
            <person name="Song I."/>
            <person name="Kim S."/>
            <person name="Choi T."/>
            <person name="Kim D."/>
            <person name="Ryu S."/>
            <person name="Kim W."/>
        </authorList>
    </citation>
    <scope>NUCLEOTIDE SEQUENCE [LARGE SCALE GENOMIC DNA]</scope>
    <source>
        <tissue evidence="2">Muscle</tissue>
    </source>
</reference>
<dbReference type="Proteomes" id="UP000324222">
    <property type="component" value="Unassembled WGS sequence"/>
</dbReference>
<evidence type="ECO:0000256" key="1">
    <source>
        <dbReference type="SAM" id="MobiDB-lite"/>
    </source>
</evidence>
<evidence type="ECO:0000313" key="2">
    <source>
        <dbReference type="EMBL" id="MPC75408.1"/>
    </source>
</evidence>
<comment type="caution">
    <text evidence="2">The sequence shown here is derived from an EMBL/GenBank/DDBJ whole genome shotgun (WGS) entry which is preliminary data.</text>
</comment>
<sequence length="85" mass="9360">MFPLYAHRPPAFLSLHSCPSYLHIVSPLSAKCFHNPPAPLHDPLIASNTRPPPPHSCFPSFLTATTASPPPSTPGRKAKVERYKY</sequence>
<accession>A0A5B7I3A6</accession>
<dbReference type="AlphaFoldDB" id="A0A5B7I3A6"/>
<gene>
    <name evidence="2" type="ORF">E2C01_069795</name>
</gene>